<name>A0ACC1T3D3_9APHY</name>
<dbReference type="Proteomes" id="UP001148662">
    <property type="component" value="Unassembled WGS sequence"/>
</dbReference>
<gene>
    <name evidence="1" type="ORF">NM688_g4306</name>
</gene>
<proteinExistence type="predicted"/>
<reference evidence="1" key="1">
    <citation type="submission" date="2022-07" db="EMBL/GenBank/DDBJ databases">
        <title>Genome Sequence of Phlebia brevispora.</title>
        <authorList>
            <person name="Buettner E."/>
        </authorList>
    </citation>
    <scope>NUCLEOTIDE SEQUENCE</scope>
    <source>
        <strain evidence="1">MPL23</strain>
    </source>
</reference>
<dbReference type="EMBL" id="JANHOG010000699">
    <property type="protein sequence ID" value="KAJ3552150.1"/>
    <property type="molecule type" value="Genomic_DNA"/>
</dbReference>
<protein>
    <submittedName>
        <fullName evidence="1">Uncharacterized protein</fullName>
    </submittedName>
</protein>
<keyword evidence="2" id="KW-1185">Reference proteome</keyword>
<accession>A0ACC1T3D3</accession>
<organism evidence="1 2">
    <name type="scientific">Phlebia brevispora</name>
    <dbReference type="NCBI Taxonomy" id="194682"/>
    <lineage>
        <taxon>Eukaryota</taxon>
        <taxon>Fungi</taxon>
        <taxon>Dikarya</taxon>
        <taxon>Basidiomycota</taxon>
        <taxon>Agaricomycotina</taxon>
        <taxon>Agaricomycetes</taxon>
        <taxon>Polyporales</taxon>
        <taxon>Meruliaceae</taxon>
        <taxon>Phlebia</taxon>
    </lineage>
</organism>
<evidence type="ECO:0000313" key="2">
    <source>
        <dbReference type="Proteomes" id="UP001148662"/>
    </source>
</evidence>
<evidence type="ECO:0000313" key="1">
    <source>
        <dbReference type="EMBL" id="KAJ3552150.1"/>
    </source>
</evidence>
<sequence length="224" mass="24586">MAVGTGQLLACGGFNFSLGLLGGSARCDCISGACTLGLGLLTTTMSPNGIFKLSVEILVEIMSYLRYLDLLRCRQVSRKLSTLVNETPSLRYTLELGLTGYEDGSPSGNLLQRLATLDRIQRSWRDPHPTFSHSVVVPSREWFEARWFKDILVGRIPADIHRLDIFRLSAAVPDGERLQSLHFDVEFDATCVDPGQDLVVLTRSAFGPNNGLDALAPPDSVRFS</sequence>
<comment type="caution">
    <text evidence="1">The sequence shown here is derived from an EMBL/GenBank/DDBJ whole genome shotgun (WGS) entry which is preliminary data.</text>
</comment>